<dbReference type="AlphaFoldDB" id="H0E949"/>
<dbReference type="EMBL" id="AGUD01000252">
    <property type="protein sequence ID" value="EHN09787.1"/>
    <property type="molecule type" value="Genomic_DNA"/>
</dbReference>
<proteinExistence type="predicted"/>
<evidence type="ECO:0000313" key="2">
    <source>
        <dbReference type="EMBL" id="EHN09787.1"/>
    </source>
</evidence>
<feature type="region of interest" description="Disordered" evidence="1">
    <location>
        <begin position="1"/>
        <end position="59"/>
    </location>
</feature>
<comment type="caution">
    <text evidence="2">The sequence shown here is derived from an EMBL/GenBank/DDBJ whole genome shotgun (WGS) entry which is preliminary data.</text>
</comment>
<protein>
    <submittedName>
        <fullName evidence="2">Uncharacterized protein</fullName>
    </submittedName>
</protein>
<dbReference type="Proteomes" id="UP000005143">
    <property type="component" value="Unassembled WGS sequence"/>
</dbReference>
<evidence type="ECO:0000256" key="1">
    <source>
        <dbReference type="SAM" id="MobiDB-lite"/>
    </source>
</evidence>
<gene>
    <name evidence="2" type="ORF">PAI11_33640</name>
</gene>
<reference evidence="2 3" key="1">
    <citation type="journal article" date="2013" name="Biodegradation">
        <title>Quantitative proteomic analysis of ibuprofen-degrading Patulibacter sp. strain I11.</title>
        <authorList>
            <person name="Almeida B."/>
            <person name="Kjeldal H."/>
            <person name="Lolas I."/>
            <person name="Knudsen A.D."/>
            <person name="Carvalho G."/>
            <person name="Nielsen K.L."/>
            <person name="Barreto Crespo M.T."/>
            <person name="Stensballe A."/>
            <person name="Nielsen J.L."/>
        </authorList>
    </citation>
    <scope>NUCLEOTIDE SEQUENCE [LARGE SCALE GENOMIC DNA]</scope>
    <source>
        <strain evidence="2 3">I11</strain>
    </source>
</reference>
<name>H0E949_9ACTN</name>
<evidence type="ECO:0000313" key="3">
    <source>
        <dbReference type="Proteomes" id="UP000005143"/>
    </source>
</evidence>
<organism evidence="2 3">
    <name type="scientific">Patulibacter medicamentivorans</name>
    <dbReference type="NCBI Taxonomy" id="1097667"/>
    <lineage>
        <taxon>Bacteria</taxon>
        <taxon>Bacillati</taxon>
        <taxon>Actinomycetota</taxon>
        <taxon>Thermoleophilia</taxon>
        <taxon>Solirubrobacterales</taxon>
        <taxon>Patulibacteraceae</taxon>
        <taxon>Patulibacter</taxon>
    </lineage>
</organism>
<keyword evidence="3" id="KW-1185">Reference proteome</keyword>
<accession>H0E949</accession>
<sequence>MAREHRVHRRSAGSAPGGSGPPTPADRTRRSGRRATGTSRADPATRCRWRDRGARLRAP</sequence>
<feature type="compositionally biased region" description="Basic and acidic residues" evidence="1">
    <location>
        <begin position="43"/>
        <end position="59"/>
    </location>
</feature>
<feature type="compositionally biased region" description="Basic residues" evidence="1">
    <location>
        <begin position="1"/>
        <end position="11"/>
    </location>
</feature>